<feature type="region of interest" description="Disordered" evidence="1">
    <location>
        <begin position="22"/>
        <end position="44"/>
    </location>
</feature>
<evidence type="ECO:0000313" key="3">
    <source>
        <dbReference type="Proteomes" id="UP000222531"/>
    </source>
</evidence>
<name>A0A2G1XME5_STRCJ</name>
<accession>A0A2G1XME5</accession>
<dbReference type="Proteomes" id="UP000222531">
    <property type="component" value="Unassembled WGS sequence"/>
</dbReference>
<dbReference type="AlphaFoldDB" id="A0A2G1XME5"/>
<proteinExistence type="predicted"/>
<reference evidence="2 3" key="1">
    <citation type="journal article" date="2017" name="Biochemistry">
        <title>Identification of the Biosynthetic Pathway for the Antibiotic Bicyclomycin.</title>
        <authorList>
            <person name="Patteson J."/>
            <person name="Cai W."/>
            <person name="Johnson R.A."/>
            <person name="Santa Maria K."/>
            <person name="Li B."/>
        </authorList>
    </citation>
    <scope>NUCLEOTIDE SEQUENCE [LARGE SCALE GENOMIC DNA]</scope>
    <source>
        <strain evidence="2 3">ATCC 21532</strain>
    </source>
</reference>
<sequence length="125" mass="13620">MRDLAQSPEALTKFKDFVAAHGDPEEKEAVGHLTSWKGHRPKGSVDEEARFPAVYPIIMIQSDLPAADWDAADDGDKAQSDLVNEQEGQAAAVAKAFDRWWNGEEKSTVQIFDVRGQLAGSGSAH</sequence>
<dbReference type="EMBL" id="NHZO01000084">
    <property type="protein sequence ID" value="PHQ52341.1"/>
    <property type="molecule type" value="Genomic_DNA"/>
</dbReference>
<keyword evidence="3" id="KW-1185">Reference proteome</keyword>
<comment type="caution">
    <text evidence="2">The sequence shown here is derived from an EMBL/GenBank/DDBJ whole genome shotgun (WGS) entry which is preliminary data.</text>
</comment>
<gene>
    <name evidence="2" type="ORF">BLA24_07755</name>
</gene>
<evidence type="ECO:0000256" key="1">
    <source>
        <dbReference type="SAM" id="MobiDB-lite"/>
    </source>
</evidence>
<evidence type="ECO:0000313" key="2">
    <source>
        <dbReference type="EMBL" id="PHQ52341.1"/>
    </source>
</evidence>
<protein>
    <submittedName>
        <fullName evidence="2">Uncharacterized protein</fullName>
    </submittedName>
</protein>
<dbReference type="RefSeq" id="WP_099198430.1">
    <property type="nucleotide sequence ID" value="NZ_NHZO01000084.1"/>
</dbReference>
<organism evidence="2 3">
    <name type="scientific">Streptomyces cinnamoneus</name>
    <name type="common">Streptoverticillium cinnamoneum</name>
    <dbReference type="NCBI Taxonomy" id="53446"/>
    <lineage>
        <taxon>Bacteria</taxon>
        <taxon>Bacillati</taxon>
        <taxon>Actinomycetota</taxon>
        <taxon>Actinomycetes</taxon>
        <taxon>Kitasatosporales</taxon>
        <taxon>Streptomycetaceae</taxon>
        <taxon>Streptomyces</taxon>
        <taxon>Streptomyces cinnamoneus group</taxon>
    </lineage>
</organism>